<evidence type="ECO:0000313" key="3">
    <source>
        <dbReference type="Proteomes" id="UP000013548"/>
    </source>
</evidence>
<dbReference type="KEGG" id="mtuc:J113_00745"/>
<accession>R4MCC1</accession>
<dbReference type="EMBL" id="CP005386">
    <property type="protein sequence ID" value="AGL25571.1"/>
    <property type="molecule type" value="Genomic_DNA"/>
</dbReference>
<protein>
    <submittedName>
        <fullName evidence="2">Uncharacterized protein</fullName>
    </submittedName>
</protein>
<evidence type="ECO:0000256" key="1">
    <source>
        <dbReference type="SAM" id="MobiDB-lite"/>
    </source>
</evidence>
<dbReference type="AlphaFoldDB" id="R4MCC1"/>
<dbReference type="Proteomes" id="UP000013548">
    <property type="component" value="Chromosome"/>
</dbReference>
<name>R4MCC1_MYCTX</name>
<gene>
    <name evidence="2" type="ORF">J113_00745</name>
</gene>
<proteinExistence type="predicted"/>
<dbReference type="HOGENOM" id="CLU_2035511_0_0_11"/>
<feature type="compositionally biased region" description="Low complexity" evidence="1">
    <location>
        <begin position="64"/>
        <end position="76"/>
    </location>
</feature>
<evidence type="ECO:0000313" key="2">
    <source>
        <dbReference type="EMBL" id="AGL25571.1"/>
    </source>
</evidence>
<dbReference type="BioCyc" id="MTUB1310114:G13A2-117-MONOMER"/>
<reference evidence="2 3" key="1">
    <citation type="journal article" date="2013" name="Genome Announc.">
        <title>Whole-Genome Sequences of Four Clinical Isolates of Mycobacterium tuberculosis from Tamil Nadu, South India.</title>
        <authorList>
            <person name="Narayanan S."/>
            <person name="Deshpande U."/>
        </authorList>
    </citation>
    <scope>NUCLEOTIDE SEQUENCE [LARGE SCALE GENOMIC DNA]</scope>
    <source>
        <strain evidence="2 3">CAS/NITR204</strain>
    </source>
</reference>
<feature type="region of interest" description="Disordered" evidence="1">
    <location>
        <begin position="58"/>
        <end position="81"/>
    </location>
</feature>
<sequence length="121" mass="12773">MLLGSAHTTRRRFSVSVPVLSKLWSTRPSASMARGERTSAPRAVRRWAAASWERVATNGRPSGTAATAMATPSATACRSDARRSNARAVTAAPPANVMGSTLLVSSRSRAWTPAAVSHGER</sequence>
<organism evidence="2 3">
    <name type="scientific">Mycobacterium tuberculosis CAS/NITR204</name>
    <dbReference type="NCBI Taxonomy" id="1310114"/>
    <lineage>
        <taxon>Bacteria</taxon>
        <taxon>Bacillati</taxon>
        <taxon>Actinomycetota</taxon>
        <taxon>Actinomycetes</taxon>
        <taxon>Mycobacteriales</taxon>
        <taxon>Mycobacteriaceae</taxon>
        <taxon>Mycobacterium</taxon>
        <taxon>Mycobacterium tuberculosis complex</taxon>
    </lineage>
</organism>